<evidence type="ECO:0000256" key="3">
    <source>
        <dbReference type="ARBA" id="ARBA00012078"/>
    </source>
</evidence>
<accession>A0A6J4N8M2</accession>
<evidence type="ECO:0000256" key="1">
    <source>
        <dbReference type="ARBA" id="ARBA00005015"/>
    </source>
</evidence>
<comment type="catalytic activity">
    <reaction evidence="11 13">
        <text>L-homoserine + ATP = O-phospho-L-homoserine + ADP + H(+)</text>
        <dbReference type="Rhea" id="RHEA:13985"/>
        <dbReference type="ChEBI" id="CHEBI:15378"/>
        <dbReference type="ChEBI" id="CHEBI:30616"/>
        <dbReference type="ChEBI" id="CHEBI:57476"/>
        <dbReference type="ChEBI" id="CHEBI:57590"/>
        <dbReference type="ChEBI" id="CHEBI:456216"/>
        <dbReference type="EC" id="2.7.1.39"/>
    </reaction>
</comment>
<sequence>MTKGHPASDAAADLVTGPVRIRVPASSANLGPGFDALGLALALHDVVTARVIEQVAGDASAPLVVECSGEGAGSVPLDASHLVYRAMAHGFESMGVALPGVGLACENAIPHGRGLGSSSAAIVAGLAAARALVQDGDERMPDDSLFGLAAELEGHPDNVAPATYGAFTVAYGEPGWFHAVRLDVDPRIAFVTFVPDTVLETRVARGLLPDLVPHGDAARNAGRAALMVAALTGRPDQLFAATEDLLHQQYRAEAMPDSARLVASLRADGFPAVVSGAGPTVLALVRHEDVPEVSSRGPSGWRAEQLDVDPYGVQVL</sequence>
<dbReference type="SUPFAM" id="SSF54211">
    <property type="entry name" value="Ribosomal protein S5 domain 2-like"/>
    <property type="match status" value="1"/>
</dbReference>
<evidence type="ECO:0000256" key="4">
    <source>
        <dbReference type="ARBA" id="ARBA00017858"/>
    </source>
</evidence>
<feature type="binding site" evidence="13">
    <location>
        <begin position="110"/>
        <end position="120"/>
    </location>
    <ligand>
        <name>ATP</name>
        <dbReference type="ChEBI" id="CHEBI:30616"/>
    </ligand>
</feature>
<dbReference type="NCBIfam" id="TIGR00191">
    <property type="entry name" value="thrB"/>
    <property type="match status" value="1"/>
</dbReference>
<evidence type="ECO:0000256" key="6">
    <source>
        <dbReference type="ARBA" id="ARBA00022679"/>
    </source>
</evidence>
<dbReference type="Gene3D" id="3.30.230.10">
    <property type="match status" value="1"/>
</dbReference>
<evidence type="ECO:0000256" key="10">
    <source>
        <dbReference type="ARBA" id="ARBA00022840"/>
    </source>
</evidence>
<dbReference type="EC" id="2.7.1.39" evidence="3 13"/>
<dbReference type="GO" id="GO:0004413">
    <property type="term" value="F:homoserine kinase activity"/>
    <property type="evidence" value="ECO:0007669"/>
    <property type="project" value="UniProtKB-UniRule"/>
</dbReference>
<dbReference type="UniPathway" id="UPA00050">
    <property type="reaction ID" value="UER00064"/>
</dbReference>
<gene>
    <name evidence="13" type="primary">thrB</name>
    <name evidence="16" type="ORF">AVDCRST_MAG47-1930</name>
</gene>
<dbReference type="GO" id="GO:0009088">
    <property type="term" value="P:threonine biosynthetic process"/>
    <property type="evidence" value="ECO:0007669"/>
    <property type="project" value="UniProtKB-UniRule"/>
</dbReference>
<keyword evidence="7 13" id="KW-0791">Threonine biosynthesis</keyword>
<dbReference type="Gene3D" id="3.30.70.890">
    <property type="entry name" value="GHMP kinase, C-terminal domain"/>
    <property type="match status" value="1"/>
</dbReference>
<keyword evidence="10 13" id="KW-0067">ATP-binding</keyword>
<evidence type="ECO:0000256" key="5">
    <source>
        <dbReference type="ARBA" id="ARBA00022605"/>
    </source>
</evidence>
<evidence type="ECO:0000256" key="13">
    <source>
        <dbReference type="HAMAP-Rule" id="MF_00384"/>
    </source>
</evidence>
<dbReference type="Pfam" id="PF00288">
    <property type="entry name" value="GHMP_kinases_N"/>
    <property type="match status" value="1"/>
</dbReference>
<proteinExistence type="inferred from homology"/>
<dbReference type="GO" id="GO:0005524">
    <property type="term" value="F:ATP binding"/>
    <property type="evidence" value="ECO:0007669"/>
    <property type="project" value="UniProtKB-UniRule"/>
</dbReference>
<evidence type="ECO:0000259" key="14">
    <source>
        <dbReference type="Pfam" id="PF00288"/>
    </source>
</evidence>
<dbReference type="GO" id="GO:0005737">
    <property type="term" value="C:cytoplasm"/>
    <property type="evidence" value="ECO:0007669"/>
    <property type="project" value="UniProtKB-SubCell"/>
</dbReference>
<dbReference type="InterPro" id="IPR006204">
    <property type="entry name" value="GHMP_kinase_N_dom"/>
</dbReference>
<dbReference type="InterPro" id="IPR036554">
    <property type="entry name" value="GHMP_kinase_C_sf"/>
</dbReference>
<comment type="subcellular location">
    <subcellularLocation>
        <location evidence="13">Cytoplasm</location>
    </subcellularLocation>
</comment>
<feature type="domain" description="GHMP kinase C-terminal" evidence="15">
    <location>
        <begin position="237"/>
        <end position="296"/>
    </location>
</feature>
<dbReference type="InterPro" id="IPR006203">
    <property type="entry name" value="GHMP_knse_ATP-bd_CS"/>
</dbReference>
<dbReference type="InterPro" id="IPR020568">
    <property type="entry name" value="Ribosomal_Su5_D2-typ_SF"/>
</dbReference>
<keyword evidence="6 13" id="KW-0808">Transferase</keyword>
<dbReference type="PANTHER" id="PTHR20861">
    <property type="entry name" value="HOMOSERINE/4-DIPHOSPHOCYTIDYL-2-C-METHYL-D-ERYTHRITOL KINASE"/>
    <property type="match status" value="1"/>
</dbReference>
<keyword evidence="8 13" id="KW-0547">Nucleotide-binding</keyword>
<keyword evidence="9 13" id="KW-0418">Kinase</keyword>
<name>A0A6J4N8M2_9ACTN</name>
<dbReference type="InterPro" id="IPR000870">
    <property type="entry name" value="Homoserine_kinase"/>
</dbReference>
<dbReference type="Pfam" id="PF08544">
    <property type="entry name" value="GHMP_kinases_C"/>
    <property type="match status" value="1"/>
</dbReference>
<dbReference type="PROSITE" id="PS00627">
    <property type="entry name" value="GHMP_KINASES_ATP"/>
    <property type="match status" value="1"/>
</dbReference>
<comment type="pathway">
    <text evidence="1 13">Amino-acid biosynthesis; L-threonine biosynthesis; L-threonine from L-aspartate: step 4/5.</text>
</comment>
<dbReference type="PRINTS" id="PR00958">
    <property type="entry name" value="HOMSERKINASE"/>
</dbReference>
<evidence type="ECO:0000256" key="12">
    <source>
        <dbReference type="ARBA" id="ARBA00049954"/>
    </source>
</evidence>
<keyword evidence="13" id="KW-0963">Cytoplasm</keyword>
<comment type="similarity">
    <text evidence="2 13">Belongs to the GHMP kinase family. Homoserine kinase subfamily.</text>
</comment>
<dbReference type="InterPro" id="IPR013750">
    <property type="entry name" value="GHMP_kinase_C_dom"/>
</dbReference>
<evidence type="ECO:0000256" key="2">
    <source>
        <dbReference type="ARBA" id="ARBA00007370"/>
    </source>
</evidence>
<protein>
    <recommendedName>
        <fullName evidence="4 13">Homoserine kinase</fullName>
        <shortName evidence="13">HK</shortName>
        <shortName evidence="13">HSK</shortName>
        <ecNumber evidence="3 13">2.7.1.39</ecNumber>
    </recommendedName>
</protein>
<dbReference type="AlphaFoldDB" id="A0A6J4N8M2"/>
<keyword evidence="5 13" id="KW-0028">Amino-acid biosynthesis</keyword>
<evidence type="ECO:0000259" key="15">
    <source>
        <dbReference type="Pfam" id="PF08544"/>
    </source>
</evidence>
<feature type="domain" description="GHMP kinase N-terminal" evidence="14">
    <location>
        <begin position="82"/>
        <end position="165"/>
    </location>
</feature>
<comment type="function">
    <text evidence="12 13">Catalyzes the ATP-dependent phosphorylation of L-homoserine to L-homoserine phosphate.</text>
</comment>
<organism evidence="16">
    <name type="scientific">uncultured Nocardioidaceae bacterium</name>
    <dbReference type="NCBI Taxonomy" id="253824"/>
    <lineage>
        <taxon>Bacteria</taxon>
        <taxon>Bacillati</taxon>
        <taxon>Actinomycetota</taxon>
        <taxon>Actinomycetes</taxon>
        <taxon>Propionibacteriales</taxon>
        <taxon>Nocardioidaceae</taxon>
        <taxon>environmental samples</taxon>
    </lineage>
</organism>
<evidence type="ECO:0000256" key="8">
    <source>
        <dbReference type="ARBA" id="ARBA00022741"/>
    </source>
</evidence>
<dbReference type="InterPro" id="IPR014721">
    <property type="entry name" value="Ribsml_uS5_D2-typ_fold_subgr"/>
</dbReference>
<evidence type="ECO:0000256" key="9">
    <source>
        <dbReference type="ARBA" id="ARBA00022777"/>
    </source>
</evidence>
<evidence type="ECO:0000256" key="7">
    <source>
        <dbReference type="ARBA" id="ARBA00022697"/>
    </source>
</evidence>
<dbReference type="EMBL" id="CADCUK010000129">
    <property type="protein sequence ID" value="CAA9378190.1"/>
    <property type="molecule type" value="Genomic_DNA"/>
</dbReference>
<evidence type="ECO:0000256" key="11">
    <source>
        <dbReference type="ARBA" id="ARBA00049375"/>
    </source>
</evidence>
<dbReference type="HAMAP" id="MF_00384">
    <property type="entry name" value="Homoser_kinase"/>
    <property type="match status" value="1"/>
</dbReference>
<dbReference type="PANTHER" id="PTHR20861:SF1">
    <property type="entry name" value="HOMOSERINE KINASE"/>
    <property type="match status" value="1"/>
</dbReference>
<evidence type="ECO:0000313" key="16">
    <source>
        <dbReference type="EMBL" id="CAA9378190.1"/>
    </source>
</evidence>
<dbReference type="PIRSF" id="PIRSF000676">
    <property type="entry name" value="Homoser_kin"/>
    <property type="match status" value="1"/>
</dbReference>
<dbReference type="SUPFAM" id="SSF55060">
    <property type="entry name" value="GHMP Kinase, C-terminal domain"/>
    <property type="match status" value="1"/>
</dbReference>
<reference evidence="16" key="1">
    <citation type="submission" date="2020-02" db="EMBL/GenBank/DDBJ databases">
        <authorList>
            <person name="Meier V. D."/>
        </authorList>
    </citation>
    <scope>NUCLEOTIDE SEQUENCE</scope>
    <source>
        <strain evidence="16">AVDCRST_MAG47</strain>
    </source>
</reference>